<feature type="transmembrane region" description="Helical" evidence="1">
    <location>
        <begin position="188"/>
        <end position="215"/>
    </location>
</feature>
<feature type="transmembrane region" description="Helical" evidence="1">
    <location>
        <begin position="158"/>
        <end position="176"/>
    </location>
</feature>
<dbReference type="AlphaFoldDB" id="A0A167TEL9"/>
<reference evidence="2" key="1">
    <citation type="journal article" date="2014" name="Genome Announc.">
        <title>Complete sequencing and chromosome-scale genome assembly of the industrial progenitor strain P2niaD18 from the penicillin producer Penicillium chrysogenum.</title>
        <authorList>
            <person name="Specht T."/>
            <person name="Dahlmann T.A."/>
            <person name="Zadra I."/>
            <person name="Kurnsteiner H."/>
            <person name="Kuck U."/>
        </authorList>
    </citation>
    <scope>NUCLEOTIDE SEQUENCE [LARGE SCALE GENOMIC DNA]</scope>
    <source>
        <strain evidence="2">P2niaD18</strain>
    </source>
</reference>
<gene>
    <name evidence="2" type="ORF">EN45_067610</name>
</gene>
<dbReference type="Proteomes" id="UP000076449">
    <property type="component" value="Chromosome II"/>
</dbReference>
<proteinExistence type="predicted"/>
<feature type="transmembrane region" description="Helical" evidence="1">
    <location>
        <begin position="235"/>
        <end position="255"/>
    </location>
</feature>
<organism evidence="2">
    <name type="scientific">Penicillium chrysogenum</name>
    <name type="common">Penicillium notatum</name>
    <dbReference type="NCBI Taxonomy" id="5076"/>
    <lineage>
        <taxon>Eukaryota</taxon>
        <taxon>Fungi</taxon>
        <taxon>Dikarya</taxon>
        <taxon>Ascomycota</taxon>
        <taxon>Pezizomycotina</taxon>
        <taxon>Eurotiomycetes</taxon>
        <taxon>Eurotiomycetidae</taxon>
        <taxon>Eurotiales</taxon>
        <taxon>Aspergillaceae</taxon>
        <taxon>Penicillium</taxon>
        <taxon>Penicillium chrysogenum species complex</taxon>
    </lineage>
</organism>
<keyword evidence="1" id="KW-0812">Transmembrane</keyword>
<feature type="transmembrane region" description="Helical" evidence="1">
    <location>
        <begin position="127"/>
        <end position="146"/>
    </location>
</feature>
<feature type="transmembrane region" description="Helical" evidence="1">
    <location>
        <begin position="262"/>
        <end position="284"/>
    </location>
</feature>
<sequence>MARTYYVYCVQFATRQFENTSLTALNAAWLRTGTPSGHRDGFGKFRPMIVSPRRLVFEHLNRDDSIPLSSMELVTLQLIIVTVFHVPGRYAIGFTLLWPMMMYNGTLVSLLKAAWGGAFPDGRPLRTTYTGFFPLDFALSILVAFFNDQVNGTNDGAWLLMLDLLATLQIASLWTLCEANRKVQSRSLLRLFVLWPLLWNMFGAAVILPIYFYVLIRSTDPKGTAAVFSTPHSEYLLPTATATAIVPALVMLFGYKFATDSVLHGIIASFQVSPLALLALGKILSQITSKGSDVALKSDSSDKGVLFTYLSGAILSAGPLSSHRRSV</sequence>
<accession>A0A167TEL9</accession>
<feature type="transmembrane region" description="Helical" evidence="1">
    <location>
        <begin position="304"/>
        <end position="322"/>
    </location>
</feature>
<protein>
    <submittedName>
        <fullName evidence="2">Uncharacterized protein</fullName>
    </submittedName>
</protein>
<evidence type="ECO:0000313" key="2">
    <source>
        <dbReference type="EMBL" id="KZN88190.1"/>
    </source>
</evidence>
<keyword evidence="1" id="KW-1133">Transmembrane helix</keyword>
<evidence type="ECO:0000256" key="1">
    <source>
        <dbReference type="SAM" id="Phobius"/>
    </source>
</evidence>
<name>A0A167TEL9_PENCH</name>
<keyword evidence="1" id="KW-0472">Membrane</keyword>
<dbReference type="EMBL" id="CM002799">
    <property type="protein sequence ID" value="KZN88190.1"/>
    <property type="molecule type" value="Genomic_DNA"/>
</dbReference>